<proteinExistence type="predicted"/>
<dbReference type="Proteomes" id="UP000658127">
    <property type="component" value="Unassembled WGS sequence"/>
</dbReference>
<comment type="caution">
    <text evidence="1">The sequence shown here is derived from an EMBL/GenBank/DDBJ whole genome shotgun (WGS) entry which is preliminary data.</text>
</comment>
<sequence>MVGRTVVDPCRLYGVRGGWAEAAPQACGNGHPLRRNAMVGSVPCGQHGHYRSCRCCTCGHEIIWPTLDEACRTPH</sequence>
<dbReference type="EMBL" id="BMNE01000001">
    <property type="protein sequence ID" value="GGN66036.1"/>
    <property type="molecule type" value="Genomic_DNA"/>
</dbReference>
<organism evidence="1 2">
    <name type="scientific">Nocardia rhizosphaerihabitans</name>
    <dbReference type="NCBI Taxonomy" id="1691570"/>
    <lineage>
        <taxon>Bacteria</taxon>
        <taxon>Bacillati</taxon>
        <taxon>Actinomycetota</taxon>
        <taxon>Actinomycetes</taxon>
        <taxon>Mycobacteriales</taxon>
        <taxon>Nocardiaceae</taxon>
        <taxon>Nocardia</taxon>
    </lineage>
</organism>
<keyword evidence="2" id="KW-1185">Reference proteome</keyword>
<name>A0ABQ2K4Y1_9NOCA</name>
<accession>A0ABQ2K4Y1</accession>
<evidence type="ECO:0000313" key="1">
    <source>
        <dbReference type="EMBL" id="GGN66036.1"/>
    </source>
</evidence>
<evidence type="ECO:0000313" key="2">
    <source>
        <dbReference type="Proteomes" id="UP000658127"/>
    </source>
</evidence>
<protein>
    <submittedName>
        <fullName evidence="1">Uncharacterized protein</fullName>
    </submittedName>
</protein>
<reference evidence="2" key="1">
    <citation type="journal article" date="2019" name="Int. J. Syst. Evol. Microbiol.">
        <title>The Global Catalogue of Microorganisms (GCM) 10K type strain sequencing project: providing services to taxonomists for standard genome sequencing and annotation.</title>
        <authorList>
            <consortium name="The Broad Institute Genomics Platform"/>
            <consortium name="The Broad Institute Genome Sequencing Center for Infectious Disease"/>
            <person name="Wu L."/>
            <person name="Ma J."/>
        </authorList>
    </citation>
    <scope>NUCLEOTIDE SEQUENCE [LARGE SCALE GENOMIC DNA]</scope>
    <source>
        <strain evidence="2">CGMCC 4.7329</strain>
    </source>
</reference>
<gene>
    <name evidence="1" type="ORF">GCM10011610_00550</name>
</gene>